<comment type="caution">
    <text evidence="2">The sequence shown here is derived from an EMBL/GenBank/DDBJ whole genome shotgun (WGS) entry which is preliminary data.</text>
</comment>
<dbReference type="PANTHER" id="PTHR33164:SF94">
    <property type="entry name" value="TRANSCRIPTIONAL REGULATORY PROTEIN-RELATED"/>
    <property type="match status" value="1"/>
</dbReference>
<keyword evidence="3" id="KW-1185">Reference proteome</keyword>
<dbReference type="Pfam" id="PF01047">
    <property type="entry name" value="MarR"/>
    <property type="match status" value="1"/>
</dbReference>
<dbReference type="OrthoDB" id="3573114at2"/>
<proteinExistence type="predicted"/>
<reference evidence="2 3" key="1">
    <citation type="submission" date="2016-01" db="EMBL/GenBank/DDBJ databases">
        <title>The new phylogeny of the genus Mycobacterium.</title>
        <authorList>
            <person name="Tarcisio F."/>
            <person name="Conor M."/>
            <person name="Antonella G."/>
            <person name="Elisabetta G."/>
            <person name="Giulia F.S."/>
            <person name="Sara T."/>
            <person name="Anna F."/>
            <person name="Clotilde B."/>
            <person name="Roberto B."/>
            <person name="Veronica D.S."/>
            <person name="Fabio R."/>
            <person name="Monica P."/>
            <person name="Olivier J."/>
            <person name="Enrico T."/>
            <person name="Nicola S."/>
        </authorList>
    </citation>
    <scope>NUCLEOTIDE SEQUENCE [LARGE SCALE GENOMIC DNA]</scope>
    <source>
        <strain evidence="2 3">DSM 44339</strain>
    </source>
</reference>
<evidence type="ECO:0000313" key="2">
    <source>
        <dbReference type="EMBL" id="ORV45455.1"/>
    </source>
</evidence>
<accession>A0A1X1TLK7</accession>
<dbReference type="STRING" id="126673.AWC01_01500"/>
<evidence type="ECO:0000313" key="3">
    <source>
        <dbReference type="Proteomes" id="UP000193564"/>
    </source>
</evidence>
<dbReference type="InterPro" id="IPR036390">
    <property type="entry name" value="WH_DNA-bd_sf"/>
</dbReference>
<dbReference type="SMART" id="SM00347">
    <property type="entry name" value="HTH_MARR"/>
    <property type="match status" value="1"/>
</dbReference>
<organism evidence="2 3">
    <name type="scientific">Mycolicibacterium doricum</name>
    <dbReference type="NCBI Taxonomy" id="126673"/>
    <lineage>
        <taxon>Bacteria</taxon>
        <taxon>Bacillati</taxon>
        <taxon>Actinomycetota</taxon>
        <taxon>Actinomycetes</taxon>
        <taxon>Mycobacteriales</taxon>
        <taxon>Mycobacteriaceae</taxon>
        <taxon>Mycolicibacterium</taxon>
    </lineage>
</organism>
<dbReference type="RefSeq" id="WP_085187292.1">
    <property type="nucleotide sequence ID" value="NZ_AP022605.1"/>
</dbReference>
<name>A0A1X1TLK7_9MYCO</name>
<dbReference type="SUPFAM" id="SSF46785">
    <property type="entry name" value="Winged helix' DNA-binding domain"/>
    <property type="match status" value="1"/>
</dbReference>
<dbReference type="AlphaFoldDB" id="A0A1X1TLK7"/>
<protein>
    <submittedName>
        <fullName evidence="2">MarR family transcriptional regulator</fullName>
    </submittedName>
</protein>
<dbReference type="InterPro" id="IPR036388">
    <property type="entry name" value="WH-like_DNA-bd_sf"/>
</dbReference>
<dbReference type="Gene3D" id="1.10.10.10">
    <property type="entry name" value="Winged helix-like DNA-binding domain superfamily/Winged helix DNA-binding domain"/>
    <property type="match status" value="1"/>
</dbReference>
<dbReference type="Proteomes" id="UP000193564">
    <property type="component" value="Unassembled WGS sequence"/>
</dbReference>
<dbReference type="InterPro" id="IPR000835">
    <property type="entry name" value="HTH_MarR-typ"/>
</dbReference>
<feature type="domain" description="HTH marR-type" evidence="1">
    <location>
        <begin position="15"/>
        <end position="149"/>
    </location>
</feature>
<dbReference type="PANTHER" id="PTHR33164">
    <property type="entry name" value="TRANSCRIPTIONAL REGULATOR, MARR FAMILY"/>
    <property type="match status" value="1"/>
</dbReference>
<dbReference type="GO" id="GO:0006950">
    <property type="term" value="P:response to stress"/>
    <property type="evidence" value="ECO:0007669"/>
    <property type="project" value="TreeGrafter"/>
</dbReference>
<dbReference type="InterPro" id="IPR039422">
    <property type="entry name" value="MarR/SlyA-like"/>
</dbReference>
<dbReference type="EMBL" id="LQOS01000007">
    <property type="protein sequence ID" value="ORV45455.1"/>
    <property type="molecule type" value="Genomic_DNA"/>
</dbReference>
<dbReference type="PROSITE" id="PS50995">
    <property type="entry name" value="HTH_MARR_2"/>
    <property type="match status" value="1"/>
</dbReference>
<gene>
    <name evidence="2" type="ORF">AWC01_01500</name>
</gene>
<sequence>MNARPKGGSVNDRPTTEQVDAVLRASRALVGIAATSLAAVADVVTVPQWRVLMLVYTRGPMNLASVAADLDVNPSNASRACDRLTKAGLLDRRESEVDRRNITLTLTASGQGLVQQVTRQRRVAIERVLGNMPASARGRLADALARFAMAAGEATGDGPVVAALWPPTR</sequence>
<evidence type="ECO:0000259" key="1">
    <source>
        <dbReference type="PROSITE" id="PS50995"/>
    </source>
</evidence>
<dbReference type="GO" id="GO:0003700">
    <property type="term" value="F:DNA-binding transcription factor activity"/>
    <property type="evidence" value="ECO:0007669"/>
    <property type="project" value="InterPro"/>
</dbReference>